<evidence type="ECO:0000256" key="17">
    <source>
        <dbReference type="ARBA" id="ARBA00023121"/>
    </source>
</evidence>
<dbReference type="InterPro" id="IPR020974">
    <property type="entry name" value="CPD_dom"/>
</dbReference>
<accession>A0AAW0NG77</accession>
<evidence type="ECO:0000256" key="3">
    <source>
        <dbReference type="ARBA" id="ARBA00004551"/>
    </source>
</evidence>
<evidence type="ECO:0000259" key="19">
    <source>
        <dbReference type="PROSITE" id="PS51771"/>
    </source>
</evidence>
<dbReference type="GO" id="GO:0008234">
    <property type="term" value="F:cysteine-type peptidase activity"/>
    <property type="evidence" value="ECO:0007669"/>
    <property type="project" value="UniProtKB-KW"/>
</dbReference>
<dbReference type="Proteomes" id="UP001460270">
    <property type="component" value="Unassembled WGS sequence"/>
</dbReference>
<evidence type="ECO:0000256" key="8">
    <source>
        <dbReference type="ARBA" id="ARBA00022679"/>
    </source>
</evidence>
<keyword evidence="14" id="KW-0460">Magnesium</keyword>
<dbReference type="GO" id="GO:0005576">
    <property type="term" value="C:extracellular region"/>
    <property type="evidence" value="ECO:0007669"/>
    <property type="project" value="UniProtKB-SubCell"/>
</dbReference>
<keyword evidence="11" id="KW-0378">Hydrolase</keyword>
<evidence type="ECO:0000256" key="7">
    <source>
        <dbReference type="ARBA" id="ARBA00022670"/>
    </source>
</evidence>
<evidence type="ECO:0000256" key="6">
    <source>
        <dbReference type="ARBA" id="ARBA00022656"/>
    </source>
</evidence>
<dbReference type="GO" id="GO:0006508">
    <property type="term" value="P:proteolysis"/>
    <property type="evidence" value="ECO:0007669"/>
    <property type="project" value="UniProtKB-KW"/>
</dbReference>
<evidence type="ECO:0000313" key="20">
    <source>
        <dbReference type="EMBL" id="KAK7898263.1"/>
    </source>
</evidence>
<evidence type="ECO:0000256" key="2">
    <source>
        <dbReference type="ARBA" id="ARBA00004340"/>
    </source>
</evidence>
<dbReference type="PROSITE" id="PS51771">
    <property type="entry name" value="CGT_MARTX_CPD"/>
    <property type="match status" value="1"/>
</dbReference>
<reference evidence="21" key="1">
    <citation type="submission" date="2024-04" db="EMBL/GenBank/DDBJ databases">
        <title>Salinicola lusitanus LLJ914,a marine bacterium isolated from the Okinawa Trough.</title>
        <authorList>
            <person name="Li J."/>
        </authorList>
    </citation>
    <scope>NUCLEOTIDE SEQUENCE [LARGE SCALE GENOMIC DNA]</scope>
</reference>
<dbReference type="GO" id="GO:0043657">
    <property type="term" value="C:host cell"/>
    <property type="evidence" value="ECO:0007669"/>
    <property type="project" value="UniProtKB-SubCell"/>
</dbReference>
<evidence type="ECO:0000256" key="9">
    <source>
        <dbReference type="ARBA" id="ARBA00022723"/>
    </source>
</evidence>
<organism evidence="20 21">
    <name type="scientific">Mugilogobius chulae</name>
    <name type="common">yellowstripe goby</name>
    <dbReference type="NCBI Taxonomy" id="88201"/>
    <lineage>
        <taxon>Eukaryota</taxon>
        <taxon>Metazoa</taxon>
        <taxon>Chordata</taxon>
        <taxon>Craniata</taxon>
        <taxon>Vertebrata</taxon>
        <taxon>Euteleostomi</taxon>
        <taxon>Actinopterygii</taxon>
        <taxon>Neopterygii</taxon>
        <taxon>Teleostei</taxon>
        <taxon>Neoteleostei</taxon>
        <taxon>Acanthomorphata</taxon>
        <taxon>Gobiaria</taxon>
        <taxon>Gobiiformes</taxon>
        <taxon>Gobioidei</taxon>
        <taxon>Gobiidae</taxon>
        <taxon>Gobionellinae</taxon>
        <taxon>Mugilogobius</taxon>
    </lineage>
</organism>
<proteinExistence type="predicted"/>
<evidence type="ECO:0000256" key="15">
    <source>
        <dbReference type="ARBA" id="ARBA00022870"/>
    </source>
</evidence>
<evidence type="ECO:0000256" key="5">
    <source>
        <dbReference type="ARBA" id="ARBA00022525"/>
    </source>
</evidence>
<evidence type="ECO:0000256" key="18">
    <source>
        <dbReference type="ARBA" id="ARBA00023136"/>
    </source>
</evidence>
<dbReference type="GO" id="GO:0016740">
    <property type="term" value="F:transferase activity"/>
    <property type="evidence" value="ECO:0007669"/>
    <property type="project" value="UniProtKB-KW"/>
</dbReference>
<dbReference type="Pfam" id="PF11713">
    <property type="entry name" value="Peptidase_C80"/>
    <property type="match status" value="1"/>
</dbReference>
<keyword evidence="15" id="KW-1043">Host membrane</keyword>
<keyword evidence="8" id="KW-0808">Transferase</keyword>
<keyword evidence="18" id="KW-0472">Membrane</keyword>
<evidence type="ECO:0000256" key="4">
    <source>
        <dbReference type="ARBA" id="ARBA00004613"/>
    </source>
</evidence>
<keyword evidence="5" id="KW-0964">Secreted</keyword>
<dbReference type="Gene3D" id="3.40.50.11050">
    <property type="match status" value="1"/>
</dbReference>
<dbReference type="GO" id="GO:0090729">
    <property type="term" value="F:toxin activity"/>
    <property type="evidence" value="ECO:0007669"/>
    <property type="project" value="UniProtKB-KW"/>
</dbReference>
<dbReference type="PROSITE" id="PS51257">
    <property type="entry name" value="PROKAR_LIPOPROTEIN"/>
    <property type="match status" value="1"/>
</dbReference>
<keyword evidence="16" id="KW-0843">Virulence</keyword>
<gene>
    <name evidence="20" type="ORF">WMY93_019116</name>
</gene>
<evidence type="ECO:0000256" key="14">
    <source>
        <dbReference type="ARBA" id="ARBA00022842"/>
    </source>
</evidence>
<evidence type="ECO:0000256" key="12">
    <source>
        <dbReference type="ARBA" id="ARBA00022807"/>
    </source>
</evidence>
<comment type="caution">
    <text evidence="20">The sequence shown here is derived from an EMBL/GenBank/DDBJ whole genome shotgun (WGS) entry which is preliminary data.</text>
</comment>
<sequence length="863" mass="95637">MIRERWSLTQTVCGSCPTLCPTAGSCPTLCPTAGSCPTHCPTAGSCPTHCPTAGSCPTHCPTAGSCPVHCRPQSHALSHTLQALSHTLSHRRLLSHTLQAPVPRTVPHSGGSCPTHCRVLSHTLLSHTLQAPVLSHTLQAPVPHTAVSCPAVVAPVPHTVPHSAGSCPTHSCPTQCRLLSCPTQCSPGERPVDLWRRETCGPVEVRDLWTCGGERPVDLWRRETCGPVEVRDLWTCGSERPVDLWRRETCGPVEVRDLWTCGGERPVDLWSERPVDLWRRETCGETCRTLTEMARVRCLLLLLLLLLGLTHCAEQTSAPGHSHTNGSVAVSSSQSTHFLIVVMEEDGSVLQSALHLFDKHSSASALLVLHKNTFEVIRGSLSSSAVQYELSLVGHGPSPSCPTGSALLSGHTAAQLVHLLRTFLSTLGLNRFSRMTVVSCNLGQHSEFTSQLLHSLRSLHVRTTVTFFLCPVSVSPAGDILTETDGVWTSHDLTRRVTAELKPTETLWRRAEQGCSGPPDTGYKGPVLFSQTVDWPTLPQMFVPKALRKKYVCMDCLEGLTWSLFFEESEKRRAPDFVPQQEQKNMTAVWLTSLTQDTMVFKHFSTIQDLLVEIRYSAREELSSKLLYVLNDCVYKVHWSNLSVSLVGKFFHPDTAGEKEQFLQSFSDEPGSIQSLQQGLKASRFHEFCRQTFQFNNCNYNCELWGQYFMAAVFSVSVMNFRVFSLFLMSVISCEVGLAHGVNSHVCTSFVGDVHPMMSRLPWPRRPRRGFYGGTLAEFEQAPQEQQLWLEQVVAKENALYVQAKQMMSVVDPDQQTELEIFGRVKVMNKYVFSSYLEYFRGTPEGKNLKTGCSSTIPGSVPP</sequence>
<dbReference type="GO" id="GO:0008289">
    <property type="term" value="F:lipid binding"/>
    <property type="evidence" value="ECO:0007669"/>
    <property type="project" value="UniProtKB-KW"/>
</dbReference>
<keyword evidence="7" id="KW-0645">Protease</keyword>
<dbReference type="CDD" id="cd20500">
    <property type="entry name" value="Peptidase_C80"/>
    <property type="match status" value="1"/>
</dbReference>
<keyword evidence="10" id="KW-0677">Repeat</keyword>
<dbReference type="GO" id="GO:0046872">
    <property type="term" value="F:metal ion binding"/>
    <property type="evidence" value="ECO:0007669"/>
    <property type="project" value="UniProtKB-KW"/>
</dbReference>
<feature type="domain" description="Peptidase C80" evidence="19">
    <location>
        <begin position="326"/>
        <end position="503"/>
    </location>
</feature>
<keyword evidence="6" id="KW-0800">Toxin</keyword>
<evidence type="ECO:0000313" key="21">
    <source>
        <dbReference type="Proteomes" id="UP001460270"/>
    </source>
</evidence>
<keyword evidence="12" id="KW-0788">Thiol protease</keyword>
<evidence type="ECO:0000256" key="11">
    <source>
        <dbReference type="ARBA" id="ARBA00022801"/>
    </source>
</evidence>
<protein>
    <recommendedName>
        <fullName evidence="19">Peptidase C80 domain-containing protein</fullName>
    </recommendedName>
</protein>
<keyword evidence="9" id="KW-0479">Metal-binding</keyword>
<evidence type="ECO:0000256" key="1">
    <source>
        <dbReference type="ARBA" id="ARBA00001946"/>
    </source>
</evidence>
<comment type="subcellular location">
    <subcellularLocation>
        <location evidence="2">Host cell</location>
    </subcellularLocation>
    <subcellularLocation>
        <location evidence="3">Host membrane</location>
    </subcellularLocation>
    <subcellularLocation>
        <location evidence="4">Secreted</location>
    </subcellularLocation>
</comment>
<dbReference type="EMBL" id="JBBPFD010000014">
    <property type="protein sequence ID" value="KAK7898263.1"/>
    <property type="molecule type" value="Genomic_DNA"/>
</dbReference>
<dbReference type="InterPro" id="IPR038383">
    <property type="entry name" value="CPD_dom_sf"/>
</dbReference>
<name>A0AAW0NG77_9GOBI</name>
<evidence type="ECO:0000256" key="16">
    <source>
        <dbReference type="ARBA" id="ARBA00023026"/>
    </source>
</evidence>
<keyword evidence="21" id="KW-1185">Reference proteome</keyword>
<comment type="cofactor">
    <cofactor evidence="1">
        <name>Mg(2+)</name>
        <dbReference type="ChEBI" id="CHEBI:18420"/>
    </cofactor>
</comment>
<evidence type="ECO:0000256" key="13">
    <source>
        <dbReference type="ARBA" id="ARBA00022813"/>
    </source>
</evidence>
<keyword evidence="17" id="KW-0446">Lipid-binding</keyword>
<keyword evidence="13" id="KW-0068">Autocatalytic cleavage</keyword>
<evidence type="ECO:0000256" key="10">
    <source>
        <dbReference type="ARBA" id="ARBA00022737"/>
    </source>
</evidence>
<dbReference type="AlphaFoldDB" id="A0AAW0NG77"/>